<sequence>MEFRQLRYFLAVAEHLHFTAAAEMLGIAQPPLSQQIIKLEKEIGTRLFIRYARRVELTEAGEIFRESARRILDDASDALEKVKRAARGEVGHIRIGFAGSVVFNPWVANTLRCFRNAYPDVLIKTEESNSALLVEKVGNSQVDCAFVRLPLNCSNLVTLPLVEEEFIAVLPSGHRLGKESAIDLAELSSDSFILFPRTIGPDLYDLIISGCRLAGFAPKVEIESPQLSSTVNMVAAGFGVTLVPACMQSIHANGNTYHRMKENDLITTIALAVRPRDKSVTIRNFVETLRHVSKASVD</sequence>
<dbReference type="PANTHER" id="PTHR30346">
    <property type="entry name" value="TRANSCRIPTIONAL DUAL REGULATOR HCAR-RELATED"/>
    <property type="match status" value="1"/>
</dbReference>
<dbReference type="SUPFAM" id="SSF53850">
    <property type="entry name" value="Periplasmic binding protein-like II"/>
    <property type="match status" value="1"/>
</dbReference>
<dbReference type="Proteomes" id="UP000268048">
    <property type="component" value="Chromosome"/>
</dbReference>
<dbReference type="EMBL" id="CP027753">
    <property type="protein sequence ID" value="AZE50685.1"/>
    <property type="molecule type" value="Genomic_DNA"/>
</dbReference>
<dbReference type="GO" id="GO:0003677">
    <property type="term" value="F:DNA binding"/>
    <property type="evidence" value="ECO:0007669"/>
    <property type="project" value="UniProtKB-KW"/>
</dbReference>
<evidence type="ECO:0000256" key="3">
    <source>
        <dbReference type="ARBA" id="ARBA00023125"/>
    </source>
</evidence>
<protein>
    <submittedName>
        <fullName evidence="6">LysR family transcriptional regulator YnfL</fullName>
    </submittedName>
</protein>
<dbReference type="InterPro" id="IPR005119">
    <property type="entry name" value="LysR_subst-bd"/>
</dbReference>
<dbReference type="InterPro" id="IPR037410">
    <property type="entry name" value="BudR_PBP2"/>
</dbReference>
<organism evidence="6 7">
    <name type="scientific">Pseudomonas chlororaphis</name>
    <dbReference type="NCBI Taxonomy" id="587753"/>
    <lineage>
        <taxon>Bacteria</taxon>
        <taxon>Pseudomonadati</taxon>
        <taxon>Pseudomonadota</taxon>
        <taxon>Gammaproteobacteria</taxon>
        <taxon>Pseudomonadales</taxon>
        <taxon>Pseudomonadaceae</taxon>
        <taxon>Pseudomonas</taxon>
    </lineage>
</organism>
<name>A0A3G7TU80_9PSED</name>
<dbReference type="PANTHER" id="PTHR30346:SF30">
    <property type="entry name" value="SMALL NEUTRAL PROTEASE REGULATORY PROTEIN"/>
    <property type="match status" value="1"/>
</dbReference>
<dbReference type="SUPFAM" id="SSF46785">
    <property type="entry name" value="Winged helix' DNA-binding domain"/>
    <property type="match status" value="1"/>
</dbReference>
<evidence type="ECO:0000256" key="4">
    <source>
        <dbReference type="ARBA" id="ARBA00023163"/>
    </source>
</evidence>
<evidence type="ECO:0000313" key="6">
    <source>
        <dbReference type="EMBL" id="AZE50685.1"/>
    </source>
</evidence>
<gene>
    <name evidence="6" type="ORF">C4K04_5034</name>
</gene>
<evidence type="ECO:0000313" key="7">
    <source>
        <dbReference type="Proteomes" id="UP000268048"/>
    </source>
</evidence>
<keyword evidence="2" id="KW-0805">Transcription regulation</keyword>
<proteinExistence type="inferred from homology"/>
<dbReference type="CDD" id="cd08451">
    <property type="entry name" value="PBP2_BudR"/>
    <property type="match status" value="1"/>
</dbReference>
<dbReference type="FunFam" id="1.10.10.10:FF:000001">
    <property type="entry name" value="LysR family transcriptional regulator"/>
    <property type="match status" value="1"/>
</dbReference>
<dbReference type="Gene3D" id="3.40.190.10">
    <property type="entry name" value="Periplasmic binding protein-like II"/>
    <property type="match status" value="2"/>
</dbReference>
<dbReference type="Gene3D" id="1.10.10.10">
    <property type="entry name" value="Winged helix-like DNA-binding domain superfamily/Winged helix DNA-binding domain"/>
    <property type="match status" value="1"/>
</dbReference>
<dbReference type="GO" id="GO:0003700">
    <property type="term" value="F:DNA-binding transcription factor activity"/>
    <property type="evidence" value="ECO:0007669"/>
    <property type="project" value="InterPro"/>
</dbReference>
<keyword evidence="4" id="KW-0804">Transcription</keyword>
<dbReference type="RefSeq" id="WP_124322015.1">
    <property type="nucleotide sequence ID" value="NZ_CP027753.1"/>
</dbReference>
<evidence type="ECO:0000256" key="1">
    <source>
        <dbReference type="ARBA" id="ARBA00009437"/>
    </source>
</evidence>
<dbReference type="InterPro" id="IPR036388">
    <property type="entry name" value="WH-like_DNA-bd_sf"/>
</dbReference>
<accession>A0A3G7TU80</accession>
<dbReference type="Pfam" id="PF03466">
    <property type="entry name" value="LysR_substrate"/>
    <property type="match status" value="1"/>
</dbReference>
<dbReference type="AlphaFoldDB" id="A0A3G7TU80"/>
<feature type="domain" description="HTH lysR-type" evidence="5">
    <location>
        <begin position="1"/>
        <end position="58"/>
    </location>
</feature>
<reference evidence="6 7" key="1">
    <citation type="submission" date="2018-03" db="EMBL/GenBank/DDBJ databases">
        <title>Diversity of phytobeneficial traits revealed by whole-genome analysis of worldwide-isolated phenazine-producing Pseudomonas spp.</title>
        <authorList>
            <person name="Biessy A."/>
            <person name="Novinscak A."/>
            <person name="Blom J."/>
            <person name="Leger G."/>
            <person name="Thomashow L.S."/>
            <person name="Cazorla F.M."/>
            <person name="Josic D."/>
            <person name="Filion M."/>
        </authorList>
    </citation>
    <scope>NUCLEOTIDE SEQUENCE [LARGE SCALE GENOMIC DNA]</scope>
    <source>
        <strain evidence="6 7">B25</strain>
    </source>
</reference>
<dbReference type="InterPro" id="IPR036390">
    <property type="entry name" value="WH_DNA-bd_sf"/>
</dbReference>
<evidence type="ECO:0000256" key="2">
    <source>
        <dbReference type="ARBA" id="ARBA00023015"/>
    </source>
</evidence>
<comment type="similarity">
    <text evidence="1">Belongs to the LysR transcriptional regulatory family.</text>
</comment>
<dbReference type="InterPro" id="IPR000847">
    <property type="entry name" value="LysR_HTH_N"/>
</dbReference>
<dbReference type="Pfam" id="PF00126">
    <property type="entry name" value="HTH_1"/>
    <property type="match status" value="1"/>
</dbReference>
<dbReference type="PROSITE" id="PS50931">
    <property type="entry name" value="HTH_LYSR"/>
    <property type="match status" value="1"/>
</dbReference>
<keyword evidence="3" id="KW-0238">DNA-binding</keyword>
<dbReference type="PRINTS" id="PR00039">
    <property type="entry name" value="HTHLYSR"/>
</dbReference>
<evidence type="ECO:0000259" key="5">
    <source>
        <dbReference type="PROSITE" id="PS50931"/>
    </source>
</evidence>
<dbReference type="GO" id="GO:0032993">
    <property type="term" value="C:protein-DNA complex"/>
    <property type="evidence" value="ECO:0007669"/>
    <property type="project" value="TreeGrafter"/>
</dbReference>